<evidence type="ECO:0008006" key="12">
    <source>
        <dbReference type="Google" id="ProtNLM"/>
    </source>
</evidence>
<dbReference type="SUPFAM" id="SSF161111">
    <property type="entry name" value="Cation efflux protein transmembrane domain-like"/>
    <property type="match status" value="1"/>
</dbReference>
<dbReference type="Pfam" id="PF01545">
    <property type="entry name" value="Cation_efflux"/>
    <property type="match status" value="1"/>
</dbReference>
<gene>
    <name evidence="10" type="ORF">OC842_006728</name>
</gene>
<dbReference type="InterPro" id="IPR058533">
    <property type="entry name" value="Cation_efflux_TM"/>
</dbReference>
<evidence type="ECO:0000256" key="6">
    <source>
        <dbReference type="SAM" id="MobiDB-lite"/>
    </source>
</evidence>
<feature type="compositionally biased region" description="Basic and acidic residues" evidence="6">
    <location>
        <begin position="21"/>
        <end position="40"/>
    </location>
</feature>
<dbReference type="EMBL" id="JAPDMQ010000657">
    <property type="protein sequence ID" value="KAK0521605.1"/>
    <property type="molecule type" value="Genomic_DNA"/>
</dbReference>
<reference evidence="10" key="1">
    <citation type="journal article" date="2023" name="PhytoFront">
        <title>Draft Genome Resources of Seven Strains of Tilletia horrida, Causal Agent of Kernel Smut of Rice.</title>
        <authorList>
            <person name="Khanal S."/>
            <person name="Antony Babu S."/>
            <person name="Zhou X.G."/>
        </authorList>
    </citation>
    <scope>NUCLEOTIDE SEQUENCE</scope>
    <source>
        <strain evidence="10">TX3</strain>
    </source>
</reference>
<dbReference type="AlphaFoldDB" id="A0AAN6G815"/>
<sequence>MSPLVAAAAATARSASPRSSLDSERDAVQDAQHSTDKQEARSPSVTFPSHVLERTPSPEVQIYRSGSQRRALTTKHPLQASGASDAAAEAGPSRIFAEHLPALVSPSDMATNEDLKRAELGDRRSSYGGLSLGNPITPRDEASDPLLLRHRLVADNDLRRRGGKGKKTNNRINDFYNSQNLHIENLLKPMAKHASDGEDERESAALKVKIAIYASIIANFVLAALQLYAAISSLSLSLFATAADSVFDPFANLVLNWLHRKSKDVDETKWPIGGARFETIGNIVYAFLMGSVSAILIVQSLVSIAGHKPGETNDLHIPSLVAVGAAFVTKFILFLYCFGIRSHSSQVQVLYEDHRNDLFINGFGIFTSAAGAKIAWWLDPTGAILISVAIIFSWTRTAYLQFRELAGAGAPPEFVSLIVYNAMLHHEHIRQIDSCKAYHSGPKYIVEVDLVMDPQTPLWLSHDVSQDLQDRIEDLPMVERAFIHVDHETDHRPEHRKNV</sequence>
<feature type="transmembrane region" description="Helical" evidence="7">
    <location>
        <begin position="384"/>
        <end position="402"/>
    </location>
</feature>
<dbReference type="SUPFAM" id="SSF160240">
    <property type="entry name" value="Cation efflux protein cytoplasmic domain-like"/>
    <property type="match status" value="1"/>
</dbReference>
<feature type="domain" description="Cation efflux protein cytoplasmic" evidence="9">
    <location>
        <begin position="419"/>
        <end position="487"/>
    </location>
</feature>
<evidence type="ECO:0000256" key="1">
    <source>
        <dbReference type="ARBA" id="ARBA00004141"/>
    </source>
</evidence>
<comment type="subcellular location">
    <subcellularLocation>
        <location evidence="1">Membrane</location>
        <topology evidence="1">Multi-pass membrane protein</topology>
    </subcellularLocation>
</comment>
<evidence type="ECO:0000259" key="9">
    <source>
        <dbReference type="Pfam" id="PF16916"/>
    </source>
</evidence>
<protein>
    <recommendedName>
        <fullName evidence="12">Cation efflux protein cytoplasmic domain-containing protein</fullName>
    </recommendedName>
</protein>
<evidence type="ECO:0000313" key="10">
    <source>
        <dbReference type="EMBL" id="KAK0521605.1"/>
    </source>
</evidence>
<dbReference type="Gene3D" id="1.20.1510.10">
    <property type="entry name" value="Cation efflux protein transmembrane domain"/>
    <property type="match status" value="1"/>
</dbReference>
<keyword evidence="11" id="KW-1185">Reference proteome</keyword>
<dbReference type="PANTHER" id="PTHR43840">
    <property type="entry name" value="MITOCHONDRIAL METAL TRANSPORTER 1-RELATED"/>
    <property type="match status" value="1"/>
</dbReference>
<evidence type="ECO:0000256" key="7">
    <source>
        <dbReference type="SAM" id="Phobius"/>
    </source>
</evidence>
<dbReference type="GO" id="GO:0016020">
    <property type="term" value="C:membrane"/>
    <property type="evidence" value="ECO:0007669"/>
    <property type="project" value="UniProtKB-SubCell"/>
</dbReference>
<dbReference type="Proteomes" id="UP001176521">
    <property type="component" value="Unassembled WGS sequence"/>
</dbReference>
<dbReference type="PANTHER" id="PTHR43840:SF12">
    <property type="entry name" value="CATION DIFFUSION FACILITATOR 1 (AFU_ORTHOLOGUE AFUA_1G14440)"/>
    <property type="match status" value="1"/>
</dbReference>
<evidence type="ECO:0000256" key="2">
    <source>
        <dbReference type="ARBA" id="ARBA00022448"/>
    </source>
</evidence>
<feature type="region of interest" description="Disordered" evidence="6">
    <location>
        <begin position="1"/>
        <end position="89"/>
    </location>
</feature>
<keyword evidence="5 7" id="KW-0472">Membrane</keyword>
<dbReference type="InterPro" id="IPR027469">
    <property type="entry name" value="Cation_efflux_TMD_sf"/>
</dbReference>
<evidence type="ECO:0000256" key="3">
    <source>
        <dbReference type="ARBA" id="ARBA00022692"/>
    </source>
</evidence>
<evidence type="ECO:0000313" key="11">
    <source>
        <dbReference type="Proteomes" id="UP001176521"/>
    </source>
</evidence>
<feature type="transmembrane region" description="Helical" evidence="7">
    <location>
        <begin position="317"/>
        <end position="338"/>
    </location>
</feature>
<feature type="compositionally biased region" description="Low complexity" evidence="6">
    <location>
        <begin position="1"/>
        <end position="20"/>
    </location>
</feature>
<proteinExistence type="predicted"/>
<organism evidence="10 11">
    <name type="scientific">Tilletia horrida</name>
    <dbReference type="NCBI Taxonomy" id="155126"/>
    <lineage>
        <taxon>Eukaryota</taxon>
        <taxon>Fungi</taxon>
        <taxon>Dikarya</taxon>
        <taxon>Basidiomycota</taxon>
        <taxon>Ustilaginomycotina</taxon>
        <taxon>Exobasidiomycetes</taxon>
        <taxon>Tilletiales</taxon>
        <taxon>Tilletiaceae</taxon>
        <taxon>Tilletia</taxon>
    </lineage>
</organism>
<dbReference type="InterPro" id="IPR050291">
    <property type="entry name" value="CDF_Transporter"/>
</dbReference>
<accession>A0AAN6G815</accession>
<feature type="transmembrane region" description="Helical" evidence="7">
    <location>
        <begin position="210"/>
        <end position="231"/>
    </location>
</feature>
<feature type="compositionally biased region" description="Low complexity" evidence="6">
    <location>
        <begin position="80"/>
        <end position="89"/>
    </location>
</feature>
<keyword evidence="2" id="KW-0813">Transport</keyword>
<dbReference type="FunFam" id="1.20.1510.10:FF:000005">
    <property type="entry name" value="Putative Cation diffusion facilitator 1"/>
    <property type="match status" value="1"/>
</dbReference>
<dbReference type="Pfam" id="PF16916">
    <property type="entry name" value="ZT_dimer"/>
    <property type="match status" value="1"/>
</dbReference>
<dbReference type="GO" id="GO:0098771">
    <property type="term" value="P:inorganic ion homeostasis"/>
    <property type="evidence" value="ECO:0007669"/>
    <property type="project" value="UniProtKB-ARBA"/>
</dbReference>
<feature type="transmembrane region" description="Helical" evidence="7">
    <location>
        <begin position="279"/>
        <end position="305"/>
    </location>
</feature>
<evidence type="ECO:0000259" key="8">
    <source>
        <dbReference type="Pfam" id="PF01545"/>
    </source>
</evidence>
<dbReference type="InterPro" id="IPR027470">
    <property type="entry name" value="Cation_efflux_CTD"/>
</dbReference>
<keyword evidence="4 7" id="KW-1133">Transmembrane helix</keyword>
<feature type="transmembrane region" description="Helical" evidence="7">
    <location>
        <begin position="358"/>
        <end position="378"/>
    </location>
</feature>
<dbReference type="GO" id="GO:0030003">
    <property type="term" value="P:intracellular monoatomic cation homeostasis"/>
    <property type="evidence" value="ECO:0007669"/>
    <property type="project" value="UniProtKB-ARBA"/>
</dbReference>
<dbReference type="InterPro" id="IPR002524">
    <property type="entry name" value="Cation_efflux"/>
</dbReference>
<evidence type="ECO:0000256" key="4">
    <source>
        <dbReference type="ARBA" id="ARBA00022989"/>
    </source>
</evidence>
<evidence type="ECO:0000256" key="5">
    <source>
        <dbReference type="ARBA" id="ARBA00023136"/>
    </source>
</evidence>
<feature type="domain" description="Cation efflux protein transmembrane" evidence="8">
    <location>
        <begin position="213"/>
        <end position="405"/>
    </location>
</feature>
<feature type="transmembrane region" description="Helical" evidence="7">
    <location>
        <begin position="237"/>
        <end position="258"/>
    </location>
</feature>
<dbReference type="NCBIfam" id="TIGR01297">
    <property type="entry name" value="CDF"/>
    <property type="match status" value="1"/>
</dbReference>
<dbReference type="InterPro" id="IPR036837">
    <property type="entry name" value="Cation_efflux_CTD_sf"/>
</dbReference>
<dbReference type="GO" id="GO:0008324">
    <property type="term" value="F:monoatomic cation transmembrane transporter activity"/>
    <property type="evidence" value="ECO:0007669"/>
    <property type="project" value="InterPro"/>
</dbReference>
<keyword evidence="3 7" id="KW-0812">Transmembrane</keyword>
<name>A0AAN6G815_9BASI</name>
<dbReference type="Gene3D" id="3.30.70.1350">
    <property type="entry name" value="Cation efflux protein, cytoplasmic domain"/>
    <property type="match status" value="1"/>
</dbReference>
<comment type="caution">
    <text evidence="10">The sequence shown here is derived from an EMBL/GenBank/DDBJ whole genome shotgun (WGS) entry which is preliminary data.</text>
</comment>